<protein>
    <submittedName>
        <fullName evidence="1">Uncharacterized protein</fullName>
    </submittedName>
</protein>
<proteinExistence type="predicted"/>
<organism evidence="1 2">
    <name type="scientific">Blepharisma stoltei</name>
    <dbReference type="NCBI Taxonomy" id="1481888"/>
    <lineage>
        <taxon>Eukaryota</taxon>
        <taxon>Sar</taxon>
        <taxon>Alveolata</taxon>
        <taxon>Ciliophora</taxon>
        <taxon>Postciliodesmatophora</taxon>
        <taxon>Heterotrichea</taxon>
        <taxon>Heterotrichida</taxon>
        <taxon>Blepharismidae</taxon>
        <taxon>Blepharisma</taxon>
    </lineage>
</organism>
<dbReference type="EMBL" id="CAJZBQ010000011">
    <property type="protein sequence ID" value="CAG9314251.1"/>
    <property type="molecule type" value="Genomic_DNA"/>
</dbReference>
<sequence length="287" mass="32443">MARHFKPQSLDLYSKIGAPTKLTIESVRHKPNSAESSFPLNSPKTATMPSNFFITETHHKRTLSAISAPRRSLSPHVQSPISFEKQLARPEFLKWAQDVHHNRFIPFDHSPPISTKVQNIRTPDMSKYLGRETFKTYQDLSSQASYDPNYSAVKKNTEKGTIKFNKAQGRPPFHRITKSDIIIDSINYSQIDSKTQSPDLSKSPTKPCDKTLPAFMLSGTDRNALKHISLKTLEMNSYMKSDLLPLSSTFGEGWTSSPCKTASPIRGRCPQIIKILTHRLKHPDKIL</sequence>
<dbReference type="AlphaFoldDB" id="A0AAU9IKF7"/>
<comment type="caution">
    <text evidence="1">The sequence shown here is derived from an EMBL/GenBank/DDBJ whole genome shotgun (WGS) entry which is preliminary data.</text>
</comment>
<name>A0AAU9IKF7_9CILI</name>
<reference evidence="1" key="1">
    <citation type="submission" date="2021-09" db="EMBL/GenBank/DDBJ databases">
        <authorList>
            <consortium name="AG Swart"/>
            <person name="Singh M."/>
            <person name="Singh A."/>
            <person name="Seah K."/>
            <person name="Emmerich C."/>
        </authorList>
    </citation>
    <scope>NUCLEOTIDE SEQUENCE</scope>
    <source>
        <strain evidence="1">ATCC30299</strain>
    </source>
</reference>
<keyword evidence="2" id="KW-1185">Reference proteome</keyword>
<evidence type="ECO:0000313" key="1">
    <source>
        <dbReference type="EMBL" id="CAG9314251.1"/>
    </source>
</evidence>
<evidence type="ECO:0000313" key="2">
    <source>
        <dbReference type="Proteomes" id="UP001162131"/>
    </source>
</evidence>
<gene>
    <name evidence="1" type="ORF">BSTOLATCC_MIC10047</name>
</gene>
<accession>A0AAU9IKF7</accession>
<dbReference type="Proteomes" id="UP001162131">
    <property type="component" value="Unassembled WGS sequence"/>
</dbReference>